<name>A0A9P8RPN6_9PEZI</name>
<dbReference type="GeneID" id="70137845"/>
<dbReference type="GO" id="GO:0016874">
    <property type="term" value="F:ligase activity"/>
    <property type="evidence" value="ECO:0007669"/>
    <property type="project" value="UniProtKB-KW"/>
</dbReference>
<keyword evidence="2" id="KW-0436">Ligase</keyword>
<dbReference type="AlphaFoldDB" id="A0A9P8RPN6"/>
<dbReference type="InterPro" id="IPR021122">
    <property type="entry name" value="RNA_ligase_dom_REL/Rnl2"/>
</dbReference>
<dbReference type="Pfam" id="PF09414">
    <property type="entry name" value="RNA_ligase"/>
    <property type="match status" value="1"/>
</dbReference>
<evidence type="ECO:0000313" key="3">
    <source>
        <dbReference type="Proteomes" id="UP000758603"/>
    </source>
</evidence>
<dbReference type="Gene3D" id="3.30.470.30">
    <property type="entry name" value="DNA ligase/mRNA capping enzyme"/>
    <property type="match status" value="1"/>
</dbReference>
<dbReference type="EMBL" id="JAGPXC010000008">
    <property type="protein sequence ID" value="KAH6647387.1"/>
    <property type="molecule type" value="Genomic_DNA"/>
</dbReference>
<dbReference type="RefSeq" id="XP_045953899.1">
    <property type="nucleotide sequence ID" value="XM_046108954.1"/>
</dbReference>
<gene>
    <name evidence="2" type="ORF">BKA67DRAFT_682509</name>
</gene>
<keyword evidence="3" id="KW-1185">Reference proteome</keyword>
<dbReference type="SUPFAM" id="SSF56091">
    <property type="entry name" value="DNA ligase/mRNA capping enzyme, catalytic domain"/>
    <property type="match status" value="1"/>
</dbReference>
<feature type="domain" description="RNA ligase" evidence="1">
    <location>
        <begin position="198"/>
        <end position="392"/>
    </location>
</feature>
<dbReference type="Proteomes" id="UP000758603">
    <property type="component" value="Unassembled WGS sequence"/>
</dbReference>
<evidence type="ECO:0000259" key="1">
    <source>
        <dbReference type="Pfam" id="PF09414"/>
    </source>
</evidence>
<dbReference type="Pfam" id="PF21189">
    <property type="entry name" value="PHA02142"/>
    <property type="match status" value="1"/>
</dbReference>
<dbReference type="OrthoDB" id="17053at2759"/>
<sequence>MSSSIHQPETSVHIPTKRKLVALRRITSLKPIKRSRWEVAIVGGWNIVVTKGEHSVGELVVYIEIDSFLPMSDERFWEYTGPHANHHYEGERGYVVRTLMRLGHISQGLIFPLNAFPEINVEKREELKGDLVGSPGRVEGAMMELDYSEMLGVKKFEPQYFEEEGAPSYGPPPIIFPQPGCERAQNVVNLFHHYSDIEFLITEKLDGVPITVYSVENRSQWYKALPRKQGSADSPRPRFGVCGRWTDHIEEEESLFWKTVRRQGIIEKIPQIGMQCTAAGRKKGGNNFAIQGEFCGETILGNSMGFEAGQHHFYAFAIYDIDNQKWLPPDRALSVCRKLNIDHAPIIARVKLNEFANNMEELLQKAEGRGILGNNREGLMFRTLDNAFAFKAIANNWLLEYSHYKTTPDQW</sequence>
<accession>A0A9P8RPN6</accession>
<comment type="caution">
    <text evidence="2">The sequence shown here is derived from an EMBL/GenBank/DDBJ whole genome shotgun (WGS) entry which is preliminary data.</text>
</comment>
<organism evidence="2 3">
    <name type="scientific">Truncatella angustata</name>
    <dbReference type="NCBI Taxonomy" id="152316"/>
    <lineage>
        <taxon>Eukaryota</taxon>
        <taxon>Fungi</taxon>
        <taxon>Dikarya</taxon>
        <taxon>Ascomycota</taxon>
        <taxon>Pezizomycotina</taxon>
        <taxon>Sordariomycetes</taxon>
        <taxon>Xylariomycetidae</taxon>
        <taxon>Amphisphaeriales</taxon>
        <taxon>Sporocadaceae</taxon>
        <taxon>Truncatella</taxon>
    </lineage>
</organism>
<evidence type="ECO:0000313" key="2">
    <source>
        <dbReference type="EMBL" id="KAH6647387.1"/>
    </source>
</evidence>
<proteinExistence type="predicted"/>
<reference evidence="2" key="1">
    <citation type="journal article" date="2021" name="Nat. Commun.">
        <title>Genetic determinants of endophytism in the Arabidopsis root mycobiome.</title>
        <authorList>
            <person name="Mesny F."/>
            <person name="Miyauchi S."/>
            <person name="Thiergart T."/>
            <person name="Pickel B."/>
            <person name="Atanasova L."/>
            <person name="Karlsson M."/>
            <person name="Huettel B."/>
            <person name="Barry K.W."/>
            <person name="Haridas S."/>
            <person name="Chen C."/>
            <person name="Bauer D."/>
            <person name="Andreopoulos W."/>
            <person name="Pangilinan J."/>
            <person name="LaButti K."/>
            <person name="Riley R."/>
            <person name="Lipzen A."/>
            <person name="Clum A."/>
            <person name="Drula E."/>
            <person name="Henrissat B."/>
            <person name="Kohler A."/>
            <person name="Grigoriev I.V."/>
            <person name="Martin F.M."/>
            <person name="Hacquard S."/>
        </authorList>
    </citation>
    <scope>NUCLEOTIDE SEQUENCE</scope>
    <source>
        <strain evidence="2">MPI-SDFR-AT-0073</strain>
    </source>
</reference>
<protein>
    <submittedName>
        <fullName evidence="2">RNA ligase-domain-containing protein</fullName>
    </submittedName>
</protein>